<organism evidence="1">
    <name type="scientific">Spodoptera frugiperda</name>
    <name type="common">Fall armyworm</name>
    <dbReference type="NCBI Taxonomy" id="7108"/>
    <lineage>
        <taxon>Eukaryota</taxon>
        <taxon>Metazoa</taxon>
        <taxon>Ecdysozoa</taxon>
        <taxon>Arthropoda</taxon>
        <taxon>Hexapoda</taxon>
        <taxon>Insecta</taxon>
        <taxon>Pterygota</taxon>
        <taxon>Neoptera</taxon>
        <taxon>Endopterygota</taxon>
        <taxon>Lepidoptera</taxon>
        <taxon>Glossata</taxon>
        <taxon>Ditrysia</taxon>
        <taxon>Noctuoidea</taxon>
        <taxon>Noctuidae</taxon>
        <taxon>Amphipyrinae</taxon>
        <taxon>Spodoptera</taxon>
    </lineage>
</organism>
<dbReference type="AlphaFoldDB" id="A0A2H1VZ94"/>
<evidence type="ECO:0000313" key="1">
    <source>
        <dbReference type="EMBL" id="SOQ46117.1"/>
    </source>
</evidence>
<dbReference type="EMBL" id="ODYU01005358">
    <property type="protein sequence ID" value="SOQ46117.1"/>
    <property type="molecule type" value="Genomic_DNA"/>
</dbReference>
<name>A0A2H1VZ94_SPOFR</name>
<accession>A0A2H1VZ94</accession>
<gene>
    <name evidence="1" type="ORF">SFRICE_010291</name>
</gene>
<sequence length="96" mass="10891">MEPRRTKELINEEIVLRPVGQEWDSLINIYVFEENTDVQHFFSKGENHPMTSPDLGEARGRVRLLLTKNHPVPSPAFQAGVPLLQSLIDDKQDALG</sequence>
<reference evidence="1" key="1">
    <citation type="submission" date="2016-07" db="EMBL/GenBank/DDBJ databases">
        <authorList>
            <person name="Bretaudeau A."/>
        </authorList>
    </citation>
    <scope>NUCLEOTIDE SEQUENCE</scope>
    <source>
        <strain evidence="1">Rice</strain>
        <tissue evidence="1">Whole body</tissue>
    </source>
</reference>
<proteinExistence type="predicted"/>
<protein>
    <submittedName>
        <fullName evidence="1">SFRICE_010291</fullName>
    </submittedName>
</protein>